<gene>
    <name evidence="2" type="ORF">FO440_17065</name>
</gene>
<evidence type="ECO:0000313" key="2">
    <source>
        <dbReference type="EMBL" id="TSJ39454.1"/>
    </source>
</evidence>
<keyword evidence="3" id="KW-1185">Reference proteome</keyword>
<dbReference type="EMBL" id="VLPK01000003">
    <property type="protein sequence ID" value="TSJ39454.1"/>
    <property type="molecule type" value="Genomic_DNA"/>
</dbReference>
<feature type="domain" description="Peptidase M16 C-terminal" evidence="1">
    <location>
        <begin position="184"/>
        <end position="359"/>
    </location>
</feature>
<proteinExistence type="predicted"/>
<dbReference type="Proteomes" id="UP000318733">
    <property type="component" value="Unassembled WGS sequence"/>
</dbReference>
<dbReference type="InterPro" id="IPR050361">
    <property type="entry name" value="MPP/UQCRC_Complex"/>
</dbReference>
<dbReference type="AlphaFoldDB" id="A0A556MHR6"/>
<dbReference type="Gene3D" id="3.30.830.10">
    <property type="entry name" value="Metalloenzyme, LuxS/M16 peptidase-like"/>
    <property type="match status" value="2"/>
</dbReference>
<dbReference type="SUPFAM" id="SSF63411">
    <property type="entry name" value="LuxS/MPP-like metallohydrolase"/>
    <property type="match status" value="2"/>
</dbReference>
<dbReference type="InterPro" id="IPR011249">
    <property type="entry name" value="Metalloenz_LuxS/M16"/>
</dbReference>
<accession>A0A556MHR6</accession>
<dbReference type="PANTHER" id="PTHR11851">
    <property type="entry name" value="METALLOPROTEASE"/>
    <property type="match status" value="1"/>
</dbReference>
<dbReference type="OrthoDB" id="9811314at2"/>
<protein>
    <submittedName>
        <fullName evidence="2">Insulinase family protein</fullName>
    </submittedName>
</protein>
<dbReference type="PANTHER" id="PTHR11851:SF224">
    <property type="entry name" value="PROCESSING PROTEASE"/>
    <property type="match status" value="1"/>
</dbReference>
<comment type="caution">
    <text evidence="2">The sequence shown here is derived from an EMBL/GenBank/DDBJ whole genome shotgun (WGS) entry which is preliminary data.</text>
</comment>
<reference evidence="2 3" key="1">
    <citation type="submission" date="2019-07" db="EMBL/GenBank/DDBJ databases">
        <authorList>
            <person name="Huq M.A."/>
        </authorList>
    </citation>
    <scope>NUCLEOTIDE SEQUENCE [LARGE SCALE GENOMIC DNA]</scope>
    <source>
        <strain evidence="2 3">MAH-19</strain>
    </source>
</reference>
<name>A0A556MHR6_9SPHI</name>
<dbReference type="RefSeq" id="WP_144249491.1">
    <property type="nucleotide sequence ID" value="NZ_VLPK01000003.1"/>
</dbReference>
<dbReference type="Pfam" id="PF05193">
    <property type="entry name" value="Peptidase_M16_C"/>
    <property type="match status" value="1"/>
</dbReference>
<evidence type="ECO:0000259" key="1">
    <source>
        <dbReference type="Pfam" id="PF05193"/>
    </source>
</evidence>
<organism evidence="2 3">
    <name type="scientific">Mucilaginibacter corticis</name>
    <dbReference type="NCBI Taxonomy" id="2597670"/>
    <lineage>
        <taxon>Bacteria</taxon>
        <taxon>Pseudomonadati</taxon>
        <taxon>Bacteroidota</taxon>
        <taxon>Sphingobacteriia</taxon>
        <taxon>Sphingobacteriales</taxon>
        <taxon>Sphingobacteriaceae</taxon>
        <taxon>Mucilaginibacter</taxon>
    </lineage>
</organism>
<evidence type="ECO:0000313" key="3">
    <source>
        <dbReference type="Proteomes" id="UP000318733"/>
    </source>
</evidence>
<dbReference type="InterPro" id="IPR007863">
    <property type="entry name" value="Peptidase_M16_C"/>
</dbReference>
<sequence length="428" mass="48369">MTNTLNRTLAPEFRAIENINLLRPEKKSLANGSEIFCFNSGDQELVRIEWIFNNLRFDPAKPLLNMAANTMLTDGTASLTAAEIADKIDFYGAFLSVDYGFEQSLVTLYSLTKHLDKTLPVVKDILTNSIFPQKELETFIRNQQQKLQVSLQKNDVVARRTFNKALYGDTIYGLTAEVETYNTLQREDLLVHYEQMYQPSNCTVIIAGKVEQKALDLLAATFESEWKNQPAAADITQPKVNHAAEHFYFVEKPEALQSAIRMGLPFINREHSDFPAVQVLNTVLGGYFGSRLMNNIREDKGYTYGIGSGITSYKQGGALFIATEVGADVCKAATVEIEKEINLLKTELIPDDELALVRNYMLGSLLGSLENVFSHADKFKNLYFSGLDYAYYDRYTQIVKTVTADELLKLANQYLNFDQFYKVIVGKY</sequence>
<dbReference type="GO" id="GO:0046872">
    <property type="term" value="F:metal ion binding"/>
    <property type="evidence" value="ECO:0007669"/>
    <property type="project" value="InterPro"/>
</dbReference>